<dbReference type="STRING" id="224129.A0A1W4W4T6"/>
<dbReference type="PROSITE" id="PS50021">
    <property type="entry name" value="CH"/>
    <property type="match status" value="1"/>
</dbReference>
<keyword evidence="1" id="KW-0175">Coiled coil</keyword>
<reference evidence="4" key="1">
    <citation type="submission" date="2025-08" db="UniProtKB">
        <authorList>
            <consortium name="RefSeq"/>
        </authorList>
    </citation>
    <scope>IDENTIFICATION</scope>
    <source>
        <tissue evidence="4">Entire body</tissue>
    </source>
</reference>
<name>A0A1W4W4T6_AGRPL</name>
<feature type="domain" description="Calponin-homology (CH)" evidence="2">
    <location>
        <begin position="6"/>
        <end position="111"/>
    </location>
</feature>
<evidence type="ECO:0000259" key="2">
    <source>
        <dbReference type="PROSITE" id="PS50021"/>
    </source>
</evidence>
<dbReference type="InterPro" id="IPR010441">
    <property type="entry name" value="CH_2"/>
</dbReference>
<dbReference type="RefSeq" id="XP_018319144.1">
    <property type="nucleotide sequence ID" value="XM_018463642.2"/>
</dbReference>
<dbReference type="FunCoup" id="A0A1W4W4T6">
    <property type="interactions" value="47"/>
</dbReference>
<dbReference type="GeneID" id="108732697"/>
<dbReference type="PANTHER" id="PTHR12509">
    <property type="entry name" value="SPERMATOGENESIS-ASSOCIATED 4-RELATED"/>
    <property type="match status" value="1"/>
</dbReference>
<dbReference type="GO" id="GO:0005930">
    <property type="term" value="C:axoneme"/>
    <property type="evidence" value="ECO:0007669"/>
    <property type="project" value="TreeGrafter"/>
</dbReference>
<dbReference type="OrthoDB" id="193300at2759"/>
<dbReference type="InterPro" id="IPR052111">
    <property type="entry name" value="Spermatogenesis_Ciliary_MAP"/>
</dbReference>
<evidence type="ECO:0000313" key="4">
    <source>
        <dbReference type="RefSeq" id="XP_018319144.1"/>
    </source>
</evidence>
<sequence>MGKTTNIDYEALYRWIDEFPISRHKRNISRDFSDAIPLVEMLKQIYPRLVELHNYTPRNSVALKVINWETLNKKVLSKIGVNLSKKMIDQLANSKPGLIEKVLNDIKQKVEERENHKKDGGNSIVVEGLTSDMSGTIMPVKEKNSDKTIDHKLIPVDYIDKMEANLQEKDEAVVILRNKVQHLETLLHVKDERINDLTRQIEQLSGRSNTSLNEPRLVKKLF</sequence>
<dbReference type="GO" id="GO:0051493">
    <property type="term" value="P:regulation of cytoskeleton organization"/>
    <property type="evidence" value="ECO:0007669"/>
    <property type="project" value="TreeGrafter"/>
</dbReference>
<dbReference type="GO" id="GO:0008017">
    <property type="term" value="F:microtubule binding"/>
    <property type="evidence" value="ECO:0007669"/>
    <property type="project" value="TreeGrafter"/>
</dbReference>
<proteinExistence type="predicted"/>
<dbReference type="Pfam" id="PF06294">
    <property type="entry name" value="CH_2"/>
    <property type="match status" value="1"/>
</dbReference>
<dbReference type="Proteomes" id="UP000192223">
    <property type="component" value="Unplaced"/>
</dbReference>
<dbReference type="KEGG" id="apln:108732697"/>
<keyword evidence="3" id="KW-1185">Reference proteome</keyword>
<dbReference type="InterPro" id="IPR036872">
    <property type="entry name" value="CH_dom_sf"/>
</dbReference>
<dbReference type="InterPro" id="IPR001715">
    <property type="entry name" value="CH_dom"/>
</dbReference>
<evidence type="ECO:0000313" key="3">
    <source>
        <dbReference type="Proteomes" id="UP000192223"/>
    </source>
</evidence>
<accession>A0A1W4W4T6</accession>
<dbReference type="InParanoid" id="A0A1W4W4T6"/>
<evidence type="ECO:0000256" key="1">
    <source>
        <dbReference type="SAM" id="Coils"/>
    </source>
</evidence>
<dbReference type="FunFam" id="1.10.418.10:FF:000059">
    <property type="entry name" value="RIKEN cDNA 6430531B16 gene"/>
    <property type="match status" value="1"/>
</dbReference>
<dbReference type="AlphaFoldDB" id="A0A1W4W4T6"/>
<organism evidence="3 4">
    <name type="scientific">Agrilus planipennis</name>
    <name type="common">Emerald ash borer</name>
    <name type="synonym">Agrilus marcopoli</name>
    <dbReference type="NCBI Taxonomy" id="224129"/>
    <lineage>
        <taxon>Eukaryota</taxon>
        <taxon>Metazoa</taxon>
        <taxon>Ecdysozoa</taxon>
        <taxon>Arthropoda</taxon>
        <taxon>Hexapoda</taxon>
        <taxon>Insecta</taxon>
        <taxon>Pterygota</taxon>
        <taxon>Neoptera</taxon>
        <taxon>Endopterygota</taxon>
        <taxon>Coleoptera</taxon>
        <taxon>Polyphaga</taxon>
        <taxon>Elateriformia</taxon>
        <taxon>Buprestoidea</taxon>
        <taxon>Buprestidae</taxon>
        <taxon>Agrilinae</taxon>
        <taxon>Agrilus</taxon>
    </lineage>
</organism>
<gene>
    <name evidence="4" type="primary">LOC108732697</name>
</gene>
<protein>
    <submittedName>
        <fullName evidence="4">Sperm flagellar protein 1-like</fullName>
    </submittedName>
</protein>
<dbReference type="Gene3D" id="1.10.418.10">
    <property type="entry name" value="Calponin-like domain"/>
    <property type="match status" value="1"/>
</dbReference>
<dbReference type="PANTHER" id="PTHR12509:SF9">
    <property type="entry name" value="SPERM FLAGELLAR PROTEIN 1 ISOFORM X1"/>
    <property type="match status" value="1"/>
</dbReference>
<feature type="coiled-coil region" evidence="1">
    <location>
        <begin position="159"/>
        <end position="214"/>
    </location>
</feature>
<dbReference type="SUPFAM" id="SSF47576">
    <property type="entry name" value="Calponin-homology domain, CH-domain"/>
    <property type="match status" value="1"/>
</dbReference>